<name>A0A6P8KRJ3_DROMA</name>
<accession>A0A6P8KRJ3</accession>
<gene>
    <name evidence="2" type="primary">LOC117150095</name>
</gene>
<evidence type="ECO:0000313" key="2">
    <source>
        <dbReference type="RefSeq" id="XP_033172825.1"/>
    </source>
</evidence>
<sequence>MLLYWHRSGGRETSWHHSRSSHQAWSSYVPVSLITTSYAVMPACIRRRPFGSVSPDAGIPISAGRKTSAAVQVLLQEQESGCEVPDKAADGAIIKRRLFRAQIHQFGMKTDHQ</sequence>
<dbReference type="AlphaFoldDB" id="A0A6P8KRJ3"/>
<dbReference type="RefSeq" id="XP_033172825.1">
    <property type="nucleotide sequence ID" value="XM_033316934.1"/>
</dbReference>
<protein>
    <submittedName>
        <fullName evidence="2">Uncharacterized protein LOC117150095 isoform X1</fullName>
    </submittedName>
</protein>
<keyword evidence="1" id="KW-1185">Reference proteome</keyword>
<reference evidence="2" key="1">
    <citation type="submission" date="2025-08" db="UniProtKB">
        <authorList>
            <consortium name="RefSeq"/>
        </authorList>
    </citation>
    <scope>IDENTIFICATION</scope>
    <source>
        <strain evidence="2">Mau12</strain>
        <tissue evidence="2">Whole Body</tissue>
    </source>
</reference>
<proteinExistence type="predicted"/>
<organism evidence="1 2">
    <name type="scientific">Drosophila mauritiana</name>
    <name type="common">Fruit fly</name>
    <dbReference type="NCBI Taxonomy" id="7226"/>
    <lineage>
        <taxon>Eukaryota</taxon>
        <taxon>Metazoa</taxon>
        <taxon>Ecdysozoa</taxon>
        <taxon>Arthropoda</taxon>
        <taxon>Hexapoda</taxon>
        <taxon>Insecta</taxon>
        <taxon>Pterygota</taxon>
        <taxon>Neoptera</taxon>
        <taxon>Endopterygota</taxon>
        <taxon>Diptera</taxon>
        <taxon>Brachycera</taxon>
        <taxon>Muscomorpha</taxon>
        <taxon>Ephydroidea</taxon>
        <taxon>Drosophilidae</taxon>
        <taxon>Drosophila</taxon>
        <taxon>Sophophora</taxon>
    </lineage>
</organism>
<evidence type="ECO:0000313" key="1">
    <source>
        <dbReference type="Proteomes" id="UP000515162"/>
    </source>
</evidence>
<dbReference type="Proteomes" id="UP000515162">
    <property type="component" value="Unplaced"/>
</dbReference>
<dbReference type="GeneID" id="117150095"/>